<dbReference type="EMBL" id="CACVBS010000035">
    <property type="protein sequence ID" value="CAA7262002.1"/>
    <property type="molecule type" value="Genomic_DNA"/>
</dbReference>
<protein>
    <submittedName>
        <fullName evidence="1">Uncharacterized protein</fullName>
    </submittedName>
</protein>
<accession>A0A8S0WP97</accession>
<gene>
    <name evidence="1" type="ORF">AAE3_LOCUS4612</name>
</gene>
<evidence type="ECO:0000313" key="2">
    <source>
        <dbReference type="Proteomes" id="UP000467700"/>
    </source>
</evidence>
<reference evidence="1 2" key="1">
    <citation type="submission" date="2020-01" db="EMBL/GenBank/DDBJ databases">
        <authorList>
            <person name="Gupta K D."/>
        </authorList>
    </citation>
    <scope>NUCLEOTIDE SEQUENCE [LARGE SCALE GENOMIC DNA]</scope>
</reference>
<keyword evidence="2" id="KW-1185">Reference proteome</keyword>
<dbReference type="OrthoDB" id="2982757at2759"/>
<sequence>MTPSCPWSYDPLVVRGSTSRETRLSAQLWTKLALHKTRLRDAGFIATHLQNSGGLPLDISITFPSDLKLKDVPSMLSLQTRHITKHGRISSLRLEKVELLVLKIRRPPLEDNTRFSILTTAFTPSPKLALLEIPLWPLLDLPILQQSPLSSSRVL</sequence>
<dbReference type="AlphaFoldDB" id="A0A8S0WP97"/>
<comment type="caution">
    <text evidence="1">The sequence shown here is derived from an EMBL/GenBank/DDBJ whole genome shotgun (WGS) entry which is preliminary data.</text>
</comment>
<dbReference type="Proteomes" id="UP000467700">
    <property type="component" value="Unassembled WGS sequence"/>
</dbReference>
<name>A0A8S0WP97_CYCAE</name>
<evidence type="ECO:0000313" key="1">
    <source>
        <dbReference type="EMBL" id="CAA7262002.1"/>
    </source>
</evidence>
<organism evidence="1 2">
    <name type="scientific">Cyclocybe aegerita</name>
    <name type="common">Black poplar mushroom</name>
    <name type="synonym">Agrocybe aegerita</name>
    <dbReference type="NCBI Taxonomy" id="1973307"/>
    <lineage>
        <taxon>Eukaryota</taxon>
        <taxon>Fungi</taxon>
        <taxon>Dikarya</taxon>
        <taxon>Basidiomycota</taxon>
        <taxon>Agaricomycotina</taxon>
        <taxon>Agaricomycetes</taxon>
        <taxon>Agaricomycetidae</taxon>
        <taxon>Agaricales</taxon>
        <taxon>Agaricineae</taxon>
        <taxon>Bolbitiaceae</taxon>
        <taxon>Cyclocybe</taxon>
    </lineage>
</organism>
<proteinExistence type="predicted"/>